<evidence type="ECO:0000313" key="2">
    <source>
        <dbReference type="EMBL" id="AGC34285.1"/>
    </source>
</evidence>
<protein>
    <recommendedName>
        <fullName evidence="4">PI3K/PI4K catalytic domain-containing protein</fullName>
    </recommendedName>
</protein>
<evidence type="ECO:0000256" key="1">
    <source>
        <dbReference type="SAM" id="MobiDB-lite"/>
    </source>
</evidence>
<sequence>MGKDLRFDYDVEGVEKTMRRIRRGLREGMEKSADDLIGRGKDAAKDRIYQRRRIWNKEVYRYGWYERVDTLSPTRVQGFLANYAKHARVVDEGRRPGATAPQVQHIIDWVDDKVTGGWSLDTGDGNDGGFPPTTSTDTHAVLREDASIKELVTGADAGLSDSANSRDIRKVTFDSGDEGVFKPNKVMVSEDGVVQNEEVVHRFAEKMGWVDSGGFPASRQRTITDLDGTEKTGNIQAFVDSPTEVGDVVRNYYRPESSMKPEDFAEENMDFAARLGVLDYIVGNDDRHYGNILMDGDNKPWAIDSGGHTMPSMNMDNRRSNRLVIFDEWANLDRMTPMDGYVIEDPERMHATMNAILDRQEEIFRELRDSPDLRDEIIEMAEGLHSGGTTWSGHYEDLLSDDSSWRYAIFKESDDWGGDELWQYDIDRIRGWLDDGLGDREPEFPSGGSDGVDSTPWWDNPMTLDDSDALAAIDRQLDYLVGTDNEEDAN</sequence>
<reference evidence="2 3" key="1">
    <citation type="journal article" date="2013" name="J. Virol.">
        <title>Insights into head-tailed viruses infecting extremely halophilic archaea.</title>
        <authorList>
            <person name="Pietila M.K."/>
            <person name="Laurinmaki P."/>
            <person name="Russell D.A."/>
            <person name="Ko C.C."/>
            <person name="Jacobs-Sera D."/>
            <person name="Butcher S.J."/>
            <person name="Bamford D.H."/>
            <person name="Hendrix R.W."/>
        </authorList>
    </citation>
    <scope>NUCLEOTIDE SEQUENCE [LARGE SCALE GENOMIC DNA]</scope>
</reference>
<evidence type="ECO:0008006" key="4">
    <source>
        <dbReference type="Google" id="ProtNLM"/>
    </source>
</evidence>
<organism evidence="2 3">
    <name type="scientific">Halorubrum sodomense tailed virus 2</name>
    <dbReference type="NCBI Taxonomy" id="1262527"/>
    <lineage>
        <taxon>Viruses</taxon>
        <taxon>Duplodnaviria</taxon>
        <taxon>Heunggongvirae</taxon>
        <taxon>Uroviricota</taxon>
        <taxon>Caudoviricetes</taxon>
        <taxon>Thumleimavirales</taxon>
        <taxon>Hafunaviridae</taxon>
        <taxon>Mincapvirus</taxon>
        <taxon>Mincapvirus eilatense</taxon>
        <taxon>Mincapvirus HSTV2</taxon>
    </lineage>
</organism>
<name>L7TJZ0_9CAUD</name>
<feature type="region of interest" description="Disordered" evidence="1">
    <location>
        <begin position="439"/>
        <end position="460"/>
    </location>
</feature>
<dbReference type="OrthoDB" id="29471at10239"/>
<accession>L7TJZ0</accession>
<evidence type="ECO:0000313" key="3">
    <source>
        <dbReference type="Proteomes" id="UP000011138"/>
    </source>
</evidence>
<gene>
    <name evidence="2" type="primary">16</name>
    <name evidence="2" type="ORF">HSTV2_16</name>
</gene>
<dbReference type="Proteomes" id="UP000011138">
    <property type="component" value="Segment"/>
</dbReference>
<proteinExistence type="predicted"/>
<dbReference type="RefSeq" id="YP_007379095.1">
    <property type="nucleotide sequence ID" value="NC_020159.1"/>
</dbReference>
<dbReference type="KEGG" id="vg:14477154"/>
<keyword evidence="3" id="KW-1185">Reference proteome</keyword>
<dbReference type="EMBL" id="KC117376">
    <property type="protein sequence ID" value="AGC34285.1"/>
    <property type="molecule type" value="Genomic_DNA"/>
</dbReference>
<dbReference type="GeneID" id="14477154"/>